<evidence type="ECO:0000256" key="3">
    <source>
        <dbReference type="SAM" id="SignalP"/>
    </source>
</evidence>
<keyword evidence="5" id="KW-1185">Reference proteome</keyword>
<dbReference type="Gene3D" id="3.30.910.20">
    <property type="entry name" value="Skp domain"/>
    <property type="match status" value="1"/>
</dbReference>
<feature type="chain" id="PRO_5021873543" evidence="3">
    <location>
        <begin position="24"/>
        <end position="210"/>
    </location>
</feature>
<feature type="signal peptide" evidence="3">
    <location>
        <begin position="1"/>
        <end position="23"/>
    </location>
</feature>
<evidence type="ECO:0000313" key="5">
    <source>
        <dbReference type="Proteomes" id="UP000318017"/>
    </source>
</evidence>
<protein>
    <submittedName>
        <fullName evidence="4">Outer membrane protein (OmpH-like)</fullName>
    </submittedName>
</protein>
<dbReference type="KEGG" id="ahel:Q31a_06670"/>
<dbReference type="GO" id="GO:0005829">
    <property type="term" value="C:cytosol"/>
    <property type="evidence" value="ECO:0007669"/>
    <property type="project" value="TreeGrafter"/>
</dbReference>
<dbReference type="InterPro" id="IPR005632">
    <property type="entry name" value="Chaperone_Skp"/>
</dbReference>
<dbReference type="RefSeq" id="WP_197356112.1">
    <property type="nucleotide sequence ID" value="NZ_CP036298.1"/>
</dbReference>
<evidence type="ECO:0000256" key="1">
    <source>
        <dbReference type="ARBA" id="ARBA00009091"/>
    </source>
</evidence>
<name>A0A518G1B6_9BACT</name>
<dbReference type="GO" id="GO:0051082">
    <property type="term" value="F:unfolded protein binding"/>
    <property type="evidence" value="ECO:0007669"/>
    <property type="project" value="InterPro"/>
</dbReference>
<keyword evidence="2 3" id="KW-0732">Signal</keyword>
<comment type="similarity">
    <text evidence="1">Belongs to the Skp family.</text>
</comment>
<dbReference type="EMBL" id="CP036298">
    <property type="protein sequence ID" value="QDV22383.1"/>
    <property type="molecule type" value="Genomic_DNA"/>
</dbReference>
<sequence precursor="true">MRVWSLIAATILSLGTFSSQVMAQAEGAAGATAGAAAPKVIVAVVDIGHILKNHPTMKGQMEAIQASMTAADEEMGQRRDAILKEMNQLREQYTEGSPEYEAAEKKIAEKDTEFRLSLIKKKKEFDEAQAQVIYNVYTQINGLLKMASDHYGTQLVIRVSREKMDPKKPETIQMVMGQDVLYYSPNVDWTEWVLGQLAQTASRPAAAAQR</sequence>
<dbReference type="InterPro" id="IPR024930">
    <property type="entry name" value="Skp_dom_sf"/>
</dbReference>
<dbReference type="Pfam" id="PF03938">
    <property type="entry name" value="OmpH"/>
    <property type="match status" value="1"/>
</dbReference>
<gene>
    <name evidence="4" type="ORF">Q31a_06670</name>
</gene>
<accession>A0A518G1B6</accession>
<organism evidence="4 5">
    <name type="scientific">Aureliella helgolandensis</name>
    <dbReference type="NCBI Taxonomy" id="2527968"/>
    <lineage>
        <taxon>Bacteria</taxon>
        <taxon>Pseudomonadati</taxon>
        <taxon>Planctomycetota</taxon>
        <taxon>Planctomycetia</taxon>
        <taxon>Pirellulales</taxon>
        <taxon>Pirellulaceae</taxon>
        <taxon>Aureliella</taxon>
    </lineage>
</organism>
<dbReference type="PANTHER" id="PTHR35089:SF1">
    <property type="entry name" value="CHAPERONE PROTEIN SKP"/>
    <property type="match status" value="1"/>
</dbReference>
<dbReference type="AlphaFoldDB" id="A0A518G1B6"/>
<dbReference type="GO" id="GO:0050821">
    <property type="term" value="P:protein stabilization"/>
    <property type="evidence" value="ECO:0007669"/>
    <property type="project" value="TreeGrafter"/>
</dbReference>
<dbReference type="SUPFAM" id="SSF111384">
    <property type="entry name" value="OmpH-like"/>
    <property type="match status" value="1"/>
</dbReference>
<dbReference type="Proteomes" id="UP000318017">
    <property type="component" value="Chromosome"/>
</dbReference>
<dbReference type="PANTHER" id="PTHR35089">
    <property type="entry name" value="CHAPERONE PROTEIN SKP"/>
    <property type="match status" value="1"/>
</dbReference>
<dbReference type="SMART" id="SM00935">
    <property type="entry name" value="OmpH"/>
    <property type="match status" value="1"/>
</dbReference>
<evidence type="ECO:0000313" key="4">
    <source>
        <dbReference type="EMBL" id="QDV22383.1"/>
    </source>
</evidence>
<reference evidence="4 5" key="1">
    <citation type="submission" date="2019-02" db="EMBL/GenBank/DDBJ databases">
        <title>Deep-cultivation of Planctomycetes and their phenomic and genomic characterization uncovers novel biology.</title>
        <authorList>
            <person name="Wiegand S."/>
            <person name="Jogler M."/>
            <person name="Boedeker C."/>
            <person name="Pinto D."/>
            <person name="Vollmers J."/>
            <person name="Rivas-Marin E."/>
            <person name="Kohn T."/>
            <person name="Peeters S.H."/>
            <person name="Heuer A."/>
            <person name="Rast P."/>
            <person name="Oberbeckmann S."/>
            <person name="Bunk B."/>
            <person name="Jeske O."/>
            <person name="Meyerdierks A."/>
            <person name="Storesund J.E."/>
            <person name="Kallscheuer N."/>
            <person name="Luecker S."/>
            <person name="Lage O.M."/>
            <person name="Pohl T."/>
            <person name="Merkel B.J."/>
            <person name="Hornburger P."/>
            <person name="Mueller R.-W."/>
            <person name="Bruemmer F."/>
            <person name="Labrenz M."/>
            <person name="Spormann A.M."/>
            <person name="Op den Camp H."/>
            <person name="Overmann J."/>
            <person name="Amann R."/>
            <person name="Jetten M.S.M."/>
            <person name="Mascher T."/>
            <person name="Medema M.H."/>
            <person name="Devos D.P."/>
            <person name="Kaster A.-K."/>
            <person name="Ovreas L."/>
            <person name="Rohde M."/>
            <person name="Galperin M.Y."/>
            <person name="Jogler C."/>
        </authorList>
    </citation>
    <scope>NUCLEOTIDE SEQUENCE [LARGE SCALE GENOMIC DNA]</scope>
    <source>
        <strain evidence="4 5">Q31a</strain>
    </source>
</reference>
<proteinExistence type="inferred from homology"/>
<evidence type="ECO:0000256" key="2">
    <source>
        <dbReference type="ARBA" id="ARBA00022729"/>
    </source>
</evidence>